<proteinExistence type="predicted"/>
<dbReference type="AlphaFoldDB" id="A0A6L6GI93"/>
<evidence type="ECO:0000256" key="1">
    <source>
        <dbReference type="SAM" id="SignalP"/>
    </source>
</evidence>
<comment type="caution">
    <text evidence="2">The sequence shown here is derived from an EMBL/GenBank/DDBJ whole genome shotgun (WGS) entry which is preliminary data.</text>
</comment>
<dbReference type="RefSeq" id="WP_154773656.1">
    <property type="nucleotide sequence ID" value="NZ_WLYL01000050.1"/>
</dbReference>
<accession>A0A6L6GI93</accession>
<feature type="signal peptide" evidence="1">
    <location>
        <begin position="1"/>
        <end position="23"/>
    </location>
</feature>
<organism evidence="2 3">
    <name type="scientific">Acinetobacter faecalis</name>
    <dbReference type="NCBI Taxonomy" id="2665161"/>
    <lineage>
        <taxon>Bacteria</taxon>
        <taxon>Pseudomonadati</taxon>
        <taxon>Pseudomonadota</taxon>
        <taxon>Gammaproteobacteria</taxon>
        <taxon>Moraxellales</taxon>
        <taxon>Moraxellaceae</taxon>
        <taxon>Acinetobacter</taxon>
    </lineage>
</organism>
<name>A0A6L6GI93_9GAMM</name>
<evidence type="ECO:0000313" key="3">
    <source>
        <dbReference type="Proteomes" id="UP000473854"/>
    </source>
</evidence>
<dbReference type="Pfam" id="PF13557">
    <property type="entry name" value="Phenol_MetA_deg"/>
    <property type="match status" value="1"/>
</dbReference>
<gene>
    <name evidence="2" type="ORF">GIX10_11960</name>
</gene>
<sequence>MNINLNKLAFAIFCSCAAVAVQASDSHYVPGMEGVRGSVLPPPGVYYKGYYINYQADDAHTDLTVNALAHRFAWVTSQEILGANLAFETVLPMMRTDLKVDGQRIDKQTGVGDLYVGGILGWHSDRWDITAGTGYWADTGKYNQDKPASPSKGFDSVMLSLGGNAKLNQKGDITFSALGRYGMPNGSGLHDELIVEWGLGKDYGLYNFGLIGYNTFETGDGNERRNALGASLSYFSPKYKLGGDIAAYQEFSNKNTLEGSTLRASLTKAF</sequence>
<keyword evidence="1" id="KW-0732">Signal</keyword>
<dbReference type="EMBL" id="WLYL01000050">
    <property type="protein sequence ID" value="MTD12116.1"/>
    <property type="molecule type" value="Genomic_DNA"/>
</dbReference>
<protein>
    <recommendedName>
        <fullName evidence="4">Transporter</fullName>
    </recommendedName>
</protein>
<dbReference type="Proteomes" id="UP000473854">
    <property type="component" value="Unassembled WGS sequence"/>
</dbReference>
<evidence type="ECO:0000313" key="2">
    <source>
        <dbReference type="EMBL" id="MTD12116.1"/>
    </source>
</evidence>
<feature type="chain" id="PRO_5026711057" description="Transporter" evidence="1">
    <location>
        <begin position="24"/>
        <end position="270"/>
    </location>
</feature>
<dbReference type="InterPro" id="IPR025737">
    <property type="entry name" value="FApF"/>
</dbReference>
<reference evidence="2 3" key="1">
    <citation type="submission" date="2019-11" db="EMBL/GenBank/DDBJ databases">
        <authorList>
            <person name="An D."/>
        </authorList>
    </citation>
    <scope>NUCLEOTIDE SEQUENCE [LARGE SCALE GENOMIC DNA]</scope>
    <source>
        <strain evidence="2 3">YIM 103518</strain>
    </source>
</reference>
<evidence type="ECO:0008006" key="4">
    <source>
        <dbReference type="Google" id="ProtNLM"/>
    </source>
</evidence>